<comment type="caution">
    <text evidence="2">The sequence shown here is derived from an EMBL/GenBank/DDBJ whole genome shotgun (WGS) entry which is preliminary data.</text>
</comment>
<dbReference type="Pfam" id="PF13560">
    <property type="entry name" value="HTH_31"/>
    <property type="match status" value="1"/>
</dbReference>
<dbReference type="AlphaFoldDB" id="A0A318LEZ3"/>
<organism evidence="2 3">
    <name type="scientific">Prauserella flavalba</name>
    <dbReference type="NCBI Taxonomy" id="1477506"/>
    <lineage>
        <taxon>Bacteria</taxon>
        <taxon>Bacillati</taxon>
        <taxon>Actinomycetota</taxon>
        <taxon>Actinomycetes</taxon>
        <taxon>Pseudonocardiales</taxon>
        <taxon>Pseudonocardiaceae</taxon>
        <taxon>Prauserella</taxon>
    </lineage>
</organism>
<sequence>MGFTQETLAEHLGLERSTVGRWERGTGTPQPWNQPDLAKALGVSQNVLADLLDVDPANAGQLTGRSVMLESASRAVTDFAWPDWHQAGQASVLEPPWSIAGTKQVLHEVAGGSMDRRGFLIITGAALAGLADRWGSALAEEDPVMQAGLADQHARLSGAVVDRLDHRLADLRQLDDEFGGRELHQLAVAEFRWLTRLADQTDYSGAVGQRLFSLVTEAARLCGWLHFDAAHHAAAQTYYVAALRSSASANDSLTGAHVLACMSFQATLTGHCQEAIALIDAAEQQAKRTATPRLRALLASRKARAYAKAGDAAACGRALNEAERRLDATTLGTPEPDWIYFFDQAELDAQAAACWVDLRQPTKARPLIDNALHTMNPQYVRDRTIYHVRSAETHLHADDLELACDDLHLAADLAGRTGSVRSVHTIRAARETMSRYDREPRVRQLDRRLADLAA</sequence>
<dbReference type="EMBL" id="MASU01000031">
    <property type="protein sequence ID" value="PXY16970.1"/>
    <property type="molecule type" value="Genomic_DNA"/>
</dbReference>
<evidence type="ECO:0000313" key="2">
    <source>
        <dbReference type="EMBL" id="PXY16970.1"/>
    </source>
</evidence>
<dbReference type="CDD" id="cd00093">
    <property type="entry name" value="HTH_XRE"/>
    <property type="match status" value="1"/>
</dbReference>
<feature type="domain" description="HTH cro/C1-type" evidence="1">
    <location>
        <begin position="2"/>
        <end position="48"/>
    </location>
</feature>
<dbReference type="SUPFAM" id="SSF47413">
    <property type="entry name" value="lambda repressor-like DNA-binding domains"/>
    <property type="match status" value="1"/>
</dbReference>
<keyword evidence="3" id="KW-1185">Reference proteome</keyword>
<dbReference type="InterPro" id="IPR010982">
    <property type="entry name" value="Lambda_DNA-bd_dom_sf"/>
</dbReference>
<proteinExistence type="predicted"/>
<accession>A0A318LEZ3</accession>
<protein>
    <recommendedName>
        <fullName evidence="1">HTH cro/C1-type domain-containing protein</fullName>
    </recommendedName>
</protein>
<reference evidence="2 3" key="1">
    <citation type="submission" date="2016-07" db="EMBL/GenBank/DDBJ databases">
        <title>Draft genome sequence of Prauserella sp. YIM 121212, isolated from alkaline soil.</title>
        <authorList>
            <person name="Ruckert C."/>
            <person name="Albersmeier A."/>
            <person name="Jiang C.-L."/>
            <person name="Jiang Y."/>
            <person name="Kalinowski J."/>
            <person name="Schneider O."/>
            <person name="Winkler A."/>
            <person name="Zotchev S.B."/>
        </authorList>
    </citation>
    <scope>NUCLEOTIDE SEQUENCE [LARGE SCALE GENOMIC DNA]</scope>
    <source>
        <strain evidence="2 3">YIM 121212</strain>
    </source>
</reference>
<dbReference type="Gene3D" id="1.10.260.40">
    <property type="entry name" value="lambda repressor-like DNA-binding domains"/>
    <property type="match status" value="1"/>
</dbReference>
<evidence type="ECO:0000313" key="3">
    <source>
        <dbReference type="Proteomes" id="UP000247892"/>
    </source>
</evidence>
<dbReference type="Proteomes" id="UP000247892">
    <property type="component" value="Unassembled WGS sequence"/>
</dbReference>
<dbReference type="GO" id="GO:0003677">
    <property type="term" value="F:DNA binding"/>
    <property type="evidence" value="ECO:0007669"/>
    <property type="project" value="InterPro"/>
</dbReference>
<gene>
    <name evidence="2" type="ORF">BA062_37960</name>
</gene>
<evidence type="ECO:0000259" key="1">
    <source>
        <dbReference type="PROSITE" id="PS50943"/>
    </source>
</evidence>
<dbReference type="InterPro" id="IPR001387">
    <property type="entry name" value="Cro/C1-type_HTH"/>
</dbReference>
<name>A0A318LEZ3_9PSEU</name>
<dbReference type="PROSITE" id="PS50943">
    <property type="entry name" value="HTH_CROC1"/>
    <property type="match status" value="1"/>
</dbReference>